<feature type="transmembrane region" description="Helical" evidence="9">
    <location>
        <begin position="899"/>
        <end position="918"/>
    </location>
</feature>
<feature type="region of interest" description="Disordered" evidence="8">
    <location>
        <begin position="552"/>
        <end position="622"/>
    </location>
</feature>
<dbReference type="PROSITE" id="PS50893">
    <property type="entry name" value="ABC_TRANSPORTER_2"/>
    <property type="match status" value="2"/>
</dbReference>
<evidence type="ECO:0000256" key="5">
    <source>
        <dbReference type="ARBA" id="ARBA00022840"/>
    </source>
</evidence>
<evidence type="ECO:0000256" key="4">
    <source>
        <dbReference type="ARBA" id="ARBA00022741"/>
    </source>
</evidence>
<dbReference type="InterPro" id="IPR003959">
    <property type="entry name" value="ATPase_AAA_core"/>
</dbReference>
<dbReference type="PANTHER" id="PTHR24220:SF687">
    <property type="entry name" value="ABC TRANSPORTER ATP-BINDING PROTEIN SCO2324-RELATED"/>
    <property type="match status" value="1"/>
</dbReference>
<feature type="region of interest" description="Disordered" evidence="8">
    <location>
        <begin position="733"/>
        <end position="779"/>
    </location>
</feature>
<feature type="transmembrane region" description="Helical" evidence="9">
    <location>
        <begin position="924"/>
        <end position="940"/>
    </location>
</feature>
<name>A0A9X1LTQ2_9MICO</name>
<feature type="transmembrane region" description="Helical" evidence="9">
    <location>
        <begin position="952"/>
        <end position="972"/>
    </location>
</feature>
<feature type="domain" description="ABC transporter" evidence="10">
    <location>
        <begin position="187"/>
        <end position="434"/>
    </location>
</feature>
<dbReference type="GO" id="GO:0016887">
    <property type="term" value="F:ATP hydrolysis activity"/>
    <property type="evidence" value="ECO:0007669"/>
    <property type="project" value="InterPro"/>
</dbReference>
<dbReference type="SMART" id="SM00382">
    <property type="entry name" value="AAA"/>
    <property type="match status" value="2"/>
</dbReference>
<evidence type="ECO:0000256" key="2">
    <source>
        <dbReference type="ARBA" id="ARBA00022448"/>
    </source>
</evidence>
<evidence type="ECO:0000313" key="12">
    <source>
        <dbReference type="Proteomes" id="UP001139354"/>
    </source>
</evidence>
<keyword evidence="5 11" id="KW-0067">ATP-binding</keyword>
<dbReference type="InterPro" id="IPR015854">
    <property type="entry name" value="ABC_transpr_LolD-like"/>
</dbReference>
<dbReference type="InterPro" id="IPR017871">
    <property type="entry name" value="ABC_transporter-like_CS"/>
</dbReference>
<evidence type="ECO:0000256" key="6">
    <source>
        <dbReference type="ARBA" id="ARBA00022989"/>
    </source>
</evidence>
<dbReference type="InterPro" id="IPR003439">
    <property type="entry name" value="ABC_transporter-like_ATP-bd"/>
</dbReference>
<dbReference type="Pfam" id="PF13304">
    <property type="entry name" value="AAA_21"/>
    <property type="match status" value="1"/>
</dbReference>
<feature type="transmembrane region" description="Helical" evidence="9">
    <location>
        <begin position="829"/>
        <end position="848"/>
    </location>
</feature>
<dbReference type="GO" id="GO:0005524">
    <property type="term" value="F:ATP binding"/>
    <property type="evidence" value="ECO:0007669"/>
    <property type="project" value="UniProtKB-KW"/>
</dbReference>
<keyword evidence="7 9" id="KW-0472">Membrane</keyword>
<keyword evidence="6 9" id="KW-1133">Transmembrane helix</keyword>
<feature type="region of interest" description="Disordered" evidence="8">
    <location>
        <begin position="1040"/>
        <end position="1059"/>
    </location>
</feature>
<feature type="transmembrane region" description="Helical" evidence="9">
    <location>
        <begin position="796"/>
        <end position="817"/>
    </location>
</feature>
<feature type="transmembrane region" description="Helical" evidence="9">
    <location>
        <begin position="106"/>
        <end position="125"/>
    </location>
</feature>
<feature type="compositionally biased region" description="Low complexity" evidence="8">
    <location>
        <begin position="1044"/>
        <end position="1059"/>
    </location>
</feature>
<dbReference type="CDD" id="cd03225">
    <property type="entry name" value="ABC_cobalt_CbiO_domain1"/>
    <property type="match status" value="1"/>
</dbReference>
<dbReference type="Proteomes" id="UP001139354">
    <property type="component" value="Unassembled WGS sequence"/>
</dbReference>
<keyword evidence="3 9" id="KW-0812">Transmembrane</keyword>
<organism evidence="11 12">
    <name type="scientific">Microbacterium allomyrinae</name>
    <dbReference type="NCBI Taxonomy" id="2830666"/>
    <lineage>
        <taxon>Bacteria</taxon>
        <taxon>Bacillati</taxon>
        <taxon>Actinomycetota</taxon>
        <taxon>Actinomycetes</taxon>
        <taxon>Micrococcales</taxon>
        <taxon>Microbacteriaceae</taxon>
        <taxon>Microbacterium</taxon>
    </lineage>
</organism>
<dbReference type="Pfam" id="PF02361">
    <property type="entry name" value="CbiQ"/>
    <property type="match status" value="1"/>
</dbReference>
<dbReference type="PROSITE" id="PS00211">
    <property type="entry name" value="ABC_TRANSPORTER_1"/>
    <property type="match status" value="2"/>
</dbReference>
<evidence type="ECO:0000313" key="11">
    <source>
        <dbReference type="EMBL" id="MCC2031310.1"/>
    </source>
</evidence>
<keyword evidence="12" id="KW-1185">Reference proteome</keyword>
<dbReference type="GO" id="GO:0022857">
    <property type="term" value="F:transmembrane transporter activity"/>
    <property type="evidence" value="ECO:0007669"/>
    <property type="project" value="TreeGrafter"/>
</dbReference>
<dbReference type="AlphaFoldDB" id="A0A9X1LTQ2"/>
<protein>
    <submittedName>
        <fullName evidence="11">ATP-binding cassette domain-containing protein</fullName>
    </submittedName>
</protein>
<dbReference type="EMBL" id="JAGTTN010000001">
    <property type="protein sequence ID" value="MCC2031310.1"/>
    <property type="molecule type" value="Genomic_DNA"/>
</dbReference>
<dbReference type="InterPro" id="IPR027417">
    <property type="entry name" value="P-loop_NTPase"/>
</dbReference>
<evidence type="ECO:0000256" key="8">
    <source>
        <dbReference type="SAM" id="MobiDB-lite"/>
    </source>
</evidence>
<evidence type="ECO:0000256" key="9">
    <source>
        <dbReference type="SAM" id="Phobius"/>
    </source>
</evidence>
<feature type="compositionally biased region" description="Gly residues" evidence="8">
    <location>
        <begin position="601"/>
        <end position="612"/>
    </location>
</feature>
<feature type="transmembrane region" description="Helical" evidence="9">
    <location>
        <begin position="860"/>
        <end position="892"/>
    </location>
</feature>
<evidence type="ECO:0000256" key="7">
    <source>
        <dbReference type="ARBA" id="ARBA00023136"/>
    </source>
</evidence>
<evidence type="ECO:0000256" key="1">
    <source>
        <dbReference type="ARBA" id="ARBA00004141"/>
    </source>
</evidence>
<dbReference type="GO" id="GO:0005886">
    <property type="term" value="C:plasma membrane"/>
    <property type="evidence" value="ECO:0007669"/>
    <property type="project" value="UniProtKB-ARBA"/>
</dbReference>
<dbReference type="PANTHER" id="PTHR24220">
    <property type="entry name" value="IMPORT ATP-BINDING PROTEIN"/>
    <property type="match status" value="1"/>
</dbReference>
<keyword evidence="2" id="KW-0813">Transport</keyword>
<accession>A0A9X1LTQ2</accession>
<feature type="domain" description="ABC transporter" evidence="10">
    <location>
        <begin position="469"/>
        <end position="752"/>
    </location>
</feature>
<dbReference type="InterPro" id="IPR003339">
    <property type="entry name" value="ABC/ECF_trnsptr_transmembrane"/>
</dbReference>
<gene>
    <name evidence="11" type="ORF">KEC57_03845</name>
</gene>
<dbReference type="SUPFAM" id="SSF52540">
    <property type="entry name" value="P-loop containing nucleoside triphosphate hydrolases"/>
    <property type="match status" value="2"/>
</dbReference>
<feature type="transmembrane region" description="Helical" evidence="9">
    <location>
        <begin position="65"/>
        <end position="85"/>
    </location>
</feature>
<keyword evidence="4" id="KW-0547">Nucleotide-binding</keyword>
<feature type="region of interest" description="Disordered" evidence="8">
    <location>
        <begin position="423"/>
        <end position="458"/>
    </location>
</feature>
<dbReference type="Pfam" id="PF00005">
    <property type="entry name" value="ABC_tran"/>
    <property type="match status" value="2"/>
</dbReference>
<dbReference type="Gene3D" id="3.40.50.300">
    <property type="entry name" value="P-loop containing nucleotide triphosphate hydrolases"/>
    <property type="match status" value="2"/>
</dbReference>
<dbReference type="CDD" id="cd16914">
    <property type="entry name" value="EcfT"/>
    <property type="match status" value="1"/>
</dbReference>
<dbReference type="RefSeq" id="WP_229383199.1">
    <property type="nucleotide sequence ID" value="NZ_JAGTTN010000001.1"/>
</dbReference>
<proteinExistence type="predicted"/>
<comment type="subcellular location">
    <subcellularLocation>
        <location evidence="1">Membrane</location>
        <topology evidence="1">Multi-pass membrane protein</topology>
    </subcellularLocation>
</comment>
<sequence length="1059" mass="108733">MTFRPGPLRAAAALAAGFVAVRVVYRVLFHGADGSGVVLLPLPELRLPPPFAHVVMLGPVTLDGLWDAAASALPIALTILVFGLLNSLIDLHRVFARASRRGPLRGIARALAIAWATLPSLAEAARAVRFAQRLRGERGGVRMLAPLLQRTLERAGAVAAALELRGFAGRGLDGDCRIPVEADAVELGFGEIPDAAGHGDRAGSRSAPQGIRLPSLALEPGTLTLLSGATGSGKSTLLRAIAGLHTHVDGGWMSGTLRVAGHDRATVPPRDLAQRVGVVLQHPRDAFATERVRDEIGLALELRGVAPVIVAARVAEVAERVGVTELLDRPTRGLSAGEATLVAISAAIVEQPILLLVDEPLADLDADARVRVARLLDALAHEAGLCVVVAEHRVEPLAELADVRLRIDAGTVYEGSAGAALRAPRAAGHADPVKATGSIPPEGPARPSEARSGLPLSRDQATTTAPIVLRARDVTVRHRDAVAVSSASLDLAAGGIVALVGPNGAGKSSLIAAVALPSRDADIEAAGRVALVPDASDDLFVYDTVAAECARADRRAGRAGRRSARHDPRGAGYSGAADVGAAASTGGPNRNAGRSAAERPGPGGSAPLGAAGGRNASSPHARSATTAARFAGFLGLDPDGSGFAARLARHPRDLSVGERRCLALAIQLARDPAVLLVDEPTRGLDPAARALVWDALASLAAEGTAVLVASHEPEVARRADRVLMMRAGVLAPPAQAPAPPSDVLAASGTPDAPFTTPDERAPAPPHPRNSATSDPIRTRHPGYRAPAHARTIAPRLSLVALVGANLVALAAFCWPLLASAVPEQAHAAVPIAALALAPLAALVVVATIDGTVRSAHMLALLGTLAAIGAAVRIASTGVGGVEAVFILLILAGRAFGARFALLLGMATIALSSLLWGAIGPWTPFQMFACAWVGAVAGLLPRGLGPKAEIAMLCVYGVVASYVFGLLMNLWFWPFAVGFGTEISYDGAAPLGMNLSNFLLYSLVTSTLTWDTLRAITTVVGILVVGRAVLAAFRRAKPLTPHPGRPAASQSAASAGRALQ</sequence>
<dbReference type="InterPro" id="IPR003593">
    <property type="entry name" value="AAA+_ATPase"/>
</dbReference>
<dbReference type="InterPro" id="IPR015856">
    <property type="entry name" value="ABC_transpr_CbiO/EcfA_su"/>
</dbReference>
<reference evidence="11" key="1">
    <citation type="submission" date="2021-04" db="EMBL/GenBank/DDBJ databases">
        <title>Microbacterium tenobrionis sp. nov. and Microbacterium allomyrinae sp. nov., isolated from larvae of Tenobrio molitor and Allomyrina dichotoma, respectively.</title>
        <authorList>
            <person name="Lee S.D."/>
        </authorList>
    </citation>
    <scope>NUCLEOTIDE SEQUENCE</scope>
    <source>
        <strain evidence="11">BWT-G7</strain>
    </source>
</reference>
<evidence type="ECO:0000256" key="3">
    <source>
        <dbReference type="ARBA" id="ARBA00022692"/>
    </source>
</evidence>
<evidence type="ECO:0000259" key="10">
    <source>
        <dbReference type="PROSITE" id="PS50893"/>
    </source>
</evidence>
<comment type="caution">
    <text evidence="11">The sequence shown here is derived from an EMBL/GenBank/DDBJ whole genome shotgun (WGS) entry which is preliminary data.</text>
</comment>
<feature type="transmembrane region" description="Helical" evidence="9">
    <location>
        <begin position="1012"/>
        <end position="1032"/>
    </location>
</feature>